<organism evidence="2 3">
    <name type="scientific">Pseudoalteromonas caenipelagi</name>
    <dbReference type="NCBI Taxonomy" id="2726988"/>
    <lineage>
        <taxon>Bacteria</taxon>
        <taxon>Pseudomonadati</taxon>
        <taxon>Pseudomonadota</taxon>
        <taxon>Gammaproteobacteria</taxon>
        <taxon>Alteromonadales</taxon>
        <taxon>Pseudoalteromonadaceae</taxon>
        <taxon>Pseudoalteromonas</taxon>
    </lineage>
</organism>
<dbReference type="InterPro" id="IPR011051">
    <property type="entry name" value="RmlC_Cupin_sf"/>
</dbReference>
<accession>A0A849VH41</accession>
<dbReference type="Proteomes" id="UP000586305">
    <property type="component" value="Unassembled WGS sequence"/>
</dbReference>
<gene>
    <name evidence="2" type="ORF">HG263_10730</name>
</gene>
<evidence type="ECO:0000259" key="1">
    <source>
        <dbReference type="Pfam" id="PF07883"/>
    </source>
</evidence>
<name>A0A849VH41_9GAMM</name>
<dbReference type="AlphaFoldDB" id="A0A849VH41"/>
<keyword evidence="3" id="KW-1185">Reference proteome</keyword>
<dbReference type="RefSeq" id="WP_171626064.1">
    <property type="nucleotide sequence ID" value="NZ_JABBPG010000003.1"/>
</dbReference>
<proteinExistence type="predicted"/>
<evidence type="ECO:0000313" key="2">
    <source>
        <dbReference type="EMBL" id="NOU51007.1"/>
    </source>
</evidence>
<dbReference type="Pfam" id="PF07883">
    <property type="entry name" value="Cupin_2"/>
    <property type="match status" value="1"/>
</dbReference>
<evidence type="ECO:0000313" key="3">
    <source>
        <dbReference type="Proteomes" id="UP000586305"/>
    </source>
</evidence>
<dbReference type="InterPro" id="IPR014710">
    <property type="entry name" value="RmlC-like_jellyroll"/>
</dbReference>
<sequence length="106" mass="12210">MNNNLFSALPNDKSKEHIEDLITSKNVRIERIVSYGQTSDDAFWYDQEEHEWVMVLSGSGTVEFSNGQKYTLEQGDFLTIPAHTQHRVSHTSTEQATIWLAVFYND</sequence>
<feature type="domain" description="Cupin type-2" evidence="1">
    <location>
        <begin position="46"/>
        <end position="103"/>
    </location>
</feature>
<dbReference type="SUPFAM" id="SSF51182">
    <property type="entry name" value="RmlC-like cupins"/>
    <property type="match status" value="1"/>
</dbReference>
<dbReference type="EMBL" id="JABBPG010000003">
    <property type="protein sequence ID" value="NOU51007.1"/>
    <property type="molecule type" value="Genomic_DNA"/>
</dbReference>
<dbReference type="Gene3D" id="2.60.120.10">
    <property type="entry name" value="Jelly Rolls"/>
    <property type="match status" value="1"/>
</dbReference>
<comment type="caution">
    <text evidence="2">The sequence shown here is derived from an EMBL/GenBank/DDBJ whole genome shotgun (WGS) entry which is preliminary data.</text>
</comment>
<dbReference type="CDD" id="cd06981">
    <property type="entry name" value="cupin_reut_a1446"/>
    <property type="match status" value="1"/>
</dbReference>
<reference evidence="2 3" key="1">
    <citation type="submission" date="2020-04" db="EMBL/GenBank/DDBJ databases">
        <title>Pseudoalteromonas caenipelagi sp. nov., isolated from a tidal flat.</title>
        <authorList>
            <person name="Park S."/>
            <person name="Yoon J.-H."/>
        </authorList>
    </citation>
    <scope>NUCLEOTIDE SEQUENCE [LARGE SCALE GENOMIC DNA]</scope>
    <source>
        <strain evidence="2 3">JBTF-M23</strain>
    </source>
</reference>
<protein>
    <submittedName>
        <fullName evidence="2">Cupin domain-containing protein</fullName>
    </submittedName>
</protein>
<dbReference type="InterPro" id="IPR013096">
    <property type="entry name" value="Cupin_2"/>
</dbReference>